<dbReference type="PANTHER" id="PTHR47572:SF4">
    <property type="entry name" value="LACTONASE DRP35"/>
    <property type="match status" value="1"/>
</dbReference>
<reference evidence="3" key="1">
    <citation type="journal article" date="2015" name="Nature">
        <title>Complex archaea that bridge the gap between prokaryotes and eukaryotes.</title>
        <authorList>
            <person name="Spang A."/>
            <person name="Saw J.H."/>
            <person name="Jorgensen S.L."/>
            <person name="Zaremba-Niedzwiedzka K."/>
            <person name="Martijn J."/>
            <person name="Lind A.E."/>
            <person name="van Eijk R."/>
            <person name="Schleper C."/>
            <person name="Guy L."/>
            <person name="Ettema T.J."/>
        </authorList>
    </citation>
    <scope>NUCLEOTIDE SEQUENCE</scope>
</reference>
<gene>
    <name evidence="3" type="ORF">LCGC14_0711250</name>
</gene>
<dbReference type="InterPro" id="IPR011042">
    <property type="entry name" value="6-blade_b-propeller_TolB-like"/>
</dbReference>
<dbReference type="SUPFAM" id="SSF63829">
    <property type="entry name" value="Calcium-dependent phosphotriesterase"/>
    <property type="match status" value="1"/>
</dbReference>
<evidence type="ECO:0000259" key="2">
    <source>
        <dbReference type="Pfam" id="PF08450"/>
    </source>
</evidence>
<protein>
    <recommendedName>
        <fullName evidence="2">SMP-30/Gluconolactonase/LRE-like region domain-containing protein</fullName>
    </recommendedName>
</protein>
<accession>A0A0F9QJG7</accession>
<dbReference type="Pfam" id="PF08450">
    <property type="entry name" value="SGL"/>
    <property type="match status" value="1"/>
</dbReference>
<feature type="domain" description="SMP-30/Gluconolactonase/LRE-like region" evidence="2">
    <location>
        <begin position="15"/>
        <end position="253"/>
    </location>
</feature>
<dbReference type="Gene3D" id="2.120.10.30">
    <property type="entry name" value="TolB, C-terminal domain"/>
    <property type="match status" value="1"/>
</dbReference>
<sequence>MAILNTKILLEGLSFPESPRWHDNKLWFSDMETHKVMTVDLNGNTEIILEVPNRPSGLGWLPNGRLLVVSMIDRKLLRLDPDGMKEHADLREHATFWCNDMVVDKHGRAYIGNFGFDYANGEPPKPAEIVMVEPNGGKMVVAENLSFPNGTVITPDGKTLIVGETFAQRLTAFEISSDGSLKERRIWANLRTLPPDGVCLDSDGGIWVAAPGRHRVVRVLEGGEITDKVKIKTDAYACMLGGPDRNILFIATSNNDRSQGRIEYVKVDFTGAGFP</sequence>
<dbReference type="AlphaFoldDB" id="A0A0F9QJG7"/>
<proteinExistence type="predicted"/>
<dbReference type="PANTHER" id="PTHR47572">
    <property type="entry name" value="LIPOPROTEIN-RELATED"/>
    <property type="match status" value="1"/>
</dbReference>
<dbReference type="InterPro" id="IPR013658">
    <property type="entry name" value="SGL"/>
</dbReference>
<comment type="caution">
    <text evidence="3">The sequence shown here is derived from an EMBL/GenBank/DDBJ whole genome shotgun (WGS) entry which is preliminary data.</text>
</comment>
<evidence type="ECO:0000256" key="1">
    <source>
        <dbReference type="ARBA" id="ARBA00022801"/>
    </source>
</evidence>
<keyword evidence="1" id="KW-0378">Hydrolase</keyword>
<dbReference type="EMBL" id="LAZR01001567">
    <property type="protein sequence ID" value="KKN42634.1"/>
    <property type="molecule type" value="Genomic_DNA"/>
</dbReference>
<name>A0A0F9QJG7_9ZZZZ</name>
<dbReference type="InterPro" id="IPR051262">
    <property type="entry name" value="SMP-30/CGR1_Lactonase"/>
</dbReference>
<organism evidence="3">
    <name type="scientific">marine sediment metagenome</name>
    <dbReference type="NCBI Taxonomy" id="412755"/>
    <lineage>
        <taxon>unclassified sequences</taxon>
        <taxon>metagenomes</taxon>
        <taxon>ecological metagenomes</taxon>
    </lineage>
</organism>
<dbReference type="GO" id="GO:0016787">
    <property type="term" value="F:hydrolase activity"/>
    <property type="evidence" value="ECO:0007669"/>
    <property type="project" value="UniProtKB-KW"/>
</dbReference>
<evidence type="ECO:0000313" key="3">
    <source>
        <dbReference type="EMBL" id="KKN42634.1"/>
    </source>
</evidence>